<dbReference type="InterPro" id="IPR014729">
    <property type="entry name" value="Rossmann-like_a/b/a_fold"/>
</dbReference>
<comment type="function">
    <text evidence="1 9">Catalyzes the synthesis of GMP from XMP.</text>
</comment>
<keyword evidence="7 9" id="KW-0067">ATP-binding</keyword>
<evidence type="ECO:0000256" key="4">
    <source>
        <dbReference type="ARBA" id="ARBA00022741"/>
    </source>
</evidence>
<comment type="pathway">
    <text evidence="2 9">Purine metabolism; GMP biosynthesis; GMP from XMP (L-Gln route): step 1/1.</text>
</comment>
<keyword evidence="3 9" id="KW-0436">Ligase</keyword>
<dbReference type="InterPro" id="IPR029062">
    <property type="entry name" value="Class_I_gatase-like"/>
</dbReference>
<sequence length="508" mass="56202">MSVVILDYGSQYTRLIARRIRELRAYSVILPGTASLERIQAEQPQALILSGGPASVFEPNSPRPAPGVLEQGWPVLGICYGMQYLAQHFGGRVERAGRREYGKANLVHHTGPLFAGLEGELQMWMSHSDAVTELPPGWQVVASTEENPVAAIAAPDGRTFGVQFHPEVVHSPKGMQVLENFLELAGVARNWTAQHTLEHLIADIRAKVGDEKVLLAVSGGVDSSTLALLLARAIGDRMTAVFVDHGLLRLGERQEVEQALRPLGKALRVVEASEQFLSALQGVTDPEQKRKIVGREFIRVFEREARQLSAQGYRWLAQGTLYPDVIESAGSGEGSANIKSHHNVGGLPEDLQFELLEPFRYLFKDEVRELALLLGLPEPIRMRHPFPGPGLAIRILGEVTPQKLEILRRADDIFISSLRDWNLYDQVSQAAAILTPMQSVGVVGDERSYGYVLGLRAVSTIDFMTADWARLPLEFLDEVARKITRQVPEIGRVVYDITSKPPATIEWE</sequence>
<dbReference type="AlphaFoldDB" id="A0A399DYP9"/>
<dbReference type="NCBIfam" id="TIGR00888">
    <property type="entry name" value="guaA_Nterm"/>
    <property type="match status" value="1"/>
</dbReference>
<dbReference type="Gene3D" id="3.40.50.620">
    <property type="entry name" value="HUPs"/>
    <property type="match status" value="1"/>
</dbReference>
<dbReference type="UniPathway" id="UPA00189">
    <property type="reaction ID" value="UER00296"/>
</dbReference>
<evidence type="ECO:0000256" key="3">
    <source>
        <dbReference type="ARBA" id="ARBA00022598"/>
    </source>
</evidence>
<dbReference type="PRINTS" id="PR00096">
    <property type="entry name" value="GATASE"/>
</dbReference>
<evidence type="ECO:0000256" key="6">
    <source>
        <dbReference type="ARBA" id="ARBA00022755"/>
    </source>
</evidence>
<dbReference type="GO" id="GO:0005829">
    <property type="term" value="C:cytosol"/>
    <property type="evidence" value="ECO:0007669"/>
    <property type="project" value="TreeGrafter"/>
</dbReference>
<evidence type="ECO:0000256" key="1">
    <source>
        <dbReference type="ARBA" id="ARBA00002332"/>
    </source>
</evidence>
<comment type="subunit">
    <text evidence="9">Homodimer.</text>
</comment>
<dbReference type="CDD" id="cd01742">
    <property type="entry name" value="GATase1_GMP_Synthase"/>
    <property type="match status" value="1"/>
</dbReference>
<comment type="caution">
    <text evidence="12">The sequence shown here is derived from an EMBL/GenBank/DDBJ whole genome shotgun (WGS) entry which is preliminary data.</text>
</comment>
<evidence type="ECO:0000259" key="11">
    <source>
        <dbReference type="PROSITE" id="PS51553"/>
    </source>
</evidence>
<feature type="binding site" evidence="10">
    <location>
        <begin position="218"/>
        <end position="224"/>
    </location>
    <ligand>
        <name>ATP</name>
        <dbReference type="ChEBI" id="CHEBI:30616"/>
    </ligand>
</feature>
<dbReference type="NCBIfam" id="NF000848">
    <property type="entry name" value="PRK00074.1"/>
    <property type="match status" value="1"/>
</dbReference>
<dbReference type="InterPro" id="IPR004739">
    <property type="entry name" value="GMP_synth_GATase"/>
</dbReference>
<evidence type="ECO:0000256" key="5">
    <source>
        <dbReference type="ARBA" id="ARBA00022749"/>
    </source>
</evidence>
<dbReference type="PANTHER" id="PTHR11922">
    <property type="entry name" value="GMP SYNTHASE-RELATED"/>
    <property type="match status" value="1"/>
</dbReference>
<dbReference type="Pfam" id="PF00117">
    <property type="entry name" value="GATase"/>
    <property type="match status" value="1"/>
</dbReference>
<evidence type="ECO:0000256" key="2">
    <source>
        <dbReference type="ARBA" id="ARBA00005153"/>
    </source>
</evidence>
<dbReference type="InterPro" id="IPR017926">
    <property type="entry name" value="GATASE"/>
</dbReference>
<dbReference type="HAMAP" id="MF_00344">
    <property type="entry name" value="GMP_synthase"/>
    <property type="match status" value="1"/>
</dbReference>
<dbReference type="EC" id="6.3.5.2" evidence="9"/>
<reference evidence="12 13" key="1">
    <citation type="submission" date="2018-08" db="EMBL/GenBank/DDBJ databases">
        <title>Meiothermus cateniformans JCM 15151 genome sequencing project.</title>
        <authorList>
            <person name="Da Costa M.S."/>
            <person name="Albuquerque L."/>
            <person name="Raposo P."/>
            <person name="Froufe H.J.C."/>
            <person name="Barroso C.S."/>
            <person name="Egas C."/>
        </authorList>
    </citation>
    <scope>NUCLEOTIDE SEQUENCE [LARGE SCALE GENOMIC DNA]</scope>
    <source>
        <strain evidence="12 13">JCM 15151</strain>
    </source>
</reference>
<organism evidence="12 13">
    <name type="scientific">Meiothermus taiwanensis</name>
    <dbReference type="NCBI Taxonomy" id="172827"/>
    <lineage>
        <taxon>Bacteria</taxon>
        <taxon>Thermotogati</taxon>
        <taxon>Deinococcota</taxon>
        <taxon>Deinococci</taxon>
        <taxon>Thermales</taxon>
        <taxon>Thermaceae</taxon>
        <taxon>Meiothermus</taxon>
    </lineage>
</organism>
<dbReference type="PROSITE" id="PS51553">
    <property type="entry name" value="GMPS_ATP_PPASE"/>
    <property type="match status" value="1"/>
</dbReference>
<dbReference type="InterPro" id="IPR022955">
    <property type="entry name" value="GMP_synthase"/>
</dbReference>
<evidence type="ECO:0000256" key="10">
    <source>
        <dbReference type="PROSITE-ProRule" id="PRU00886"/>
    </source>
</evidence>
<keyword evidence="6 9" id="KW-0658">Purine biosynthesis</keyword>
<dbReference type="RefSeq" id="WP_027887341.1">
    <property type="nucleotide sequence ID" value="NZ_JBHSXZ010000040.1"/>
</dbReference>
<dbReference type="GO" id="GO:0005524">
    <property type="term" value="F:ATP binding"/>
    <property type="evidence" value="ECO:0007669"/>
    <property type="project" value="UniProtKB-UniRule"/>
</dbReference>
<feature type="active site" description="Nucleophile" evidence="9">
    <location>
        <position position="79"/>
    </location>
</feature>
<name>A0A399DYP9_9DEIN</name>
<dbReference type="PROSITE" id="PS51273">
    <property type="entry name" value="GATASE_TYPE_1"/>
    <property type="match status" value="1"/>
</dbReference>
<dbReference type="NCBIfam" id="TIGR00884">
    <property type="entry name" value="guaA_Cterm"/>
    <property type="match status" value="1"/>
</dbReference>
<dbReference type="SUPFAM" id="SSF52402">
    <property type="entry name" value="Adenine nucleotide alpha hydrolases-like"/>
    <property type="match status" value="1"/>
</dbReference>
<evidence type="ECO:0000256" key="8">
    <source>
        <dbReference type="ARBA" id="ARBA00022962"/>
    </source>
</evidence>
<dbReference type="PRINTS" id="PR00097">
    <property type="entry name" value="ANTSNTHASEII"/>
</dbReference>
<protein>
    <recommendedName>
        <fullName evidence="9">GMP synthase [glutamine-hydrolyzing]</fullName>
        <ecNumber evidence="9">6.3.5.2</ecNumber>
    </recommendedName>
    <alternativeName>
        <fullName evidence="9">GMP synthetase</fullName>
    </alternativeName>
    <alternativeName>
        <fullName evidence="9">Glutamine amidotransferase</fullName>
    </alternativeName>
</protein>
<dbReference type="FunFam" id="3.40.50.880:FF:000001">
    <property type="entry name" value="GMP synthase [glutamine-hydrolyzing]"/>
    <property type="match status" value="1"/>
</dbReference>
<dbReference type="GO" id="GO:0003921">
    <property type="term" value="F:GMP synthase activity"/>
    <property type="evidence" value="ECO:0007669"/>
    <property type="project" value="InterPro"/>
</dbReference>
<comment type="catalytic activity">
    <reaction evidence="9">
        <text>XMP + L-glutamine + ATP + H2O = GMP + L-glutamate + AMP + diphosphate + 2 H(+)</text>
        <dbReference type="Rhea" id="RHEA:11680"/>
        <dbReference type="ChEBI" id="CHEBI:15377"/>
        <dbReference type="ChEBI" id="CHEBI:15378"/>
        <dbReference type="ChEBI" id="CHEBI:29985"/>
        <dbReference type="ChEBI" id="CHEBI:30616"/>
        <dbReference type="ChEBI" id="CHEBI:33019"/>
        <dbReference type="ChEBI" id="CHEBI:57464"/>
        <dbReference type="ChEBI" id="CHEBI:58115"/>
        <dbReference type="ChEBI" id="CHEBI:58359"/>
        <dbReference type="ChEBI" id="CHEBI:456215"/>
        <dbReference type="EC" id="6.3.5.2"/>
    </reaction>
</comment>
<dbReference type="SUPFAM" id="SSF52317">
    <property type="entry name" value="Class I glutamine amidotransferase-like"/>
    <property type="match status" value="1"/>
</dbReference>
<feature type="domain" description="GMPS ATP-PPase" evidence="11">
    <location>
        <begin position="191"/>
        <end position="383"/>
    </location>
</feature>
<dbReference type="InterPro" id="IPR001674">
    <property type="entry name" value="GMP_synth_C"/>
</dbReference>
<dbReference type="EMBL" id="QWKX01000028">
    <property type="protein sequence ID" value="RIH77327.1"/>
    <property type="molecule type" value="Genomic_DNA"/>
</dbReference>
<gene>
    <name evidence="9 12" type="primary">guaA</name>
    <name evidence="12" type="ORF">Mcate_01378</name>
</gene>
<feature type="active site" evidence="9">
    <location>
        <position position="167"/>
    </location>
</feature>
<keyword evidence="5 9" id="KW-0332">GMP biosynthesis</keyword>
<evidence type="ECO:0000256" key="7">
    <source>
        <dbReference type="ARBA" id="ARBA00022840"/>
    </source>
</evidence>
<dbReference type="CDD" id="cd01997">
    <property type="entry name" value="GMP_synthase_C"/>
    <property type="match status" value="1"/>
</dbReference>
<dbReference type="PANTHER" id="PTHR11922:SF2">
    <property type="entry name" value="GMP SYNTHASE [GLUTAMINE-HYDROLYZING]"/>
    <property type="match status" value="1"/>
</dbReference>
<dbReference type="InterPro" id="IPR025777">
    <property type="entry name" value="GMPS_ATP_PPase_dom"/>
</dbReference>
<dbReference type="Gene3D" id="3.30.300.10">
    <property type="match status" value="1"/>
</dbReference>
<evidence type="ECO:0000256" key="9">
    <source>
        <dbReference type="HAMAP-Rule" id="MF_00344"/>
    </source>
</evidence>
<evidence type="ECO:0000313" key="12">
    <source>
        <dbReference type="EMBL" id="RIH77327.1"/>
    </source>
</evidence>
<evidence type="ECO:0000313" key="13">
    <source>
        <dbReference type="Proteomes" id="UP000266089"/>
    </source>
</evidence>
<proteinExistence type="inferred from homology"/>
<dbReference type="Gene3D" id="3.40.50.880">
    <property type="match status" value="1"/>
</dbReference>
<feature type="active site" evidence="9">
    <location>
        <position position="165"/>
    </location>
</feature>
<keyword evidence="4 9" id="KW-0547">Nucleotide-binding</keyword>
<keyword evidence="8 9" id="KW-0315">Glutamine amidotransferase</keyword>
<dbReference type="Proteomes" id="UP000266089">
    <property type="component" value="Unassembled WGS sequence"/>
</dbReference>
<dbReference type="Pfam" id="PF00958">
    <property type="entry name" value="GMP_synt_C"/>
    <property type="match status" value="1"/>
</dbReference>
<dbReference type="FunFam" id="3.30.300.10:FF:000002">
    <property type="entry name" value="GMP synthase [glutamine-hydrolyzing]"/>
    <property type="match status" value="1"/>
</dbReference>
<dbReference type="OrthoDB" id="9802219at2"/>
<dbReference type="SUPFAM" id="SSF54810">
    <property type="entry name" value="GMP synthetase C-terminal dimerisation domain"/>
    <property type="match status" value="1"/>
</dbReference>
<accession>A0A399DYP9</accession>